<dbReference type="OrthoDB" id="9812068at2"/>
<dbReference type="PANTHER" id="PTHR32060:SF22">
    <property type="entry name" value="CARBOXYL-TERMINAL-PROCESSING PEPTIDASE 3, CHLOROPLASTIC"/>
    <property type="match status" value="1"/>
</dbReference>
<dbReference type="Gene3D" id="2.30.42.10">
    <property type="match status" value="1"/>
</dbReference>
<evidence type="ECO:0000256" key="5">
    <source>
        <dbReference type="RuleBase" id="RU004404"/>
    </source>
</evidence>
<dbReference type="PANTHER" id="PTHR32060">
    <property type="entry name" value="TAIL-SPECIFIC PROTEASE"/>
    <property type="match status" value="1"/>
</dbReference>
<dbReference type="STRING" id="43775.SAMN04489760_10734"/>
<gene>
    <name evidence="8" type="ORF">SAMN04489760_10734</name>
</gene>
<dbReference type="GO" id="GO:0006508">
    <property type="term" value="P:proteolysis"/>
    <property type="evidence" value="ECO:0007669"/>
    <property type="project" value="UniProtKB-KW"/>
</dbReference>
<dbReference type="SMART" id="SM00228">
    <property type="entry name" value="PDZ"/>
    <property type="match status" value="1"/>
</dbReference>
<evidence type="ECO:0000256" key="1">
    <source>
        <dbReference type="ARBA" id="ARBA00009179"/>
    </source>
</evidence>
<dbReference type="RefSeq" id="WP_093882905.1">
    <property type="nucleotide sequence ID" value="NZ_FOBS01000007.1"/>
</dbReference>
<keyword evidence="6" id="KW-1133">Transmembrane helix</keyword>
<protein>
    <submittedName>
        <fullName evidence="8">C-terminal processing peptidase-1. Serine peptidase. MEROPS family S41A</fullName>
    </submittedName>
</protein>
<proteinExistence type="inferred from homology"/>
<keyword evidence="6" id="KW-0812">Transmembrane</keyword>
<keyword evidence="6" id="KW-0472">Membrane</keyword>
<keyword evidence="9" id="KW-1185">Reference proteome</keyword>
<keyword evidence="3 5" id="KW-0378">Hydrolase</keyword>
<dbReference type="Gene3D" id="3.30.750.44">
    <property type="match status" value="1"/>
</dbReference>
<sequence>MNDRIEKMISGNTAETRHNPLFGRKGWSYFRGFLLILLLILFLPLSSVSENLSCRRLPMVMDGFLANHYAIKTITPEVKTHAIEQMIKGLDPSKTMLYSSDVERLKPILYGLFASMQRGDCAALRPVYDVLVARARENEDLVRKILGPDYRLDETAELMINVNKRSYVKTKAEKRELLRKIVQFRIENTLQAGIDLAEARKQQIHHYELQTRRVVERNPEKLLTNAAEAFALALDPHTSYLSPERFEDLQISMQLSLEGIGAILSSDNGFTVIEELTAGGSASRSGQLKPKDKIIAVAQEGERPVNVIDMDLHDVIKMIRGRKGTRVTLTILRQEERTSRFNATITRDKVELKEQEARIEYVTRKAGGREYTFGVIDLPSFYGDEKEKKSCSEDVKSLLAEARQRHVDGIVLDLSRNGGGLLKEAVRLSGLFVHKGGIVATRDGLGQVTVLANGPAVVGPTSHKNKWMSLPEEDPRALYMGPLVVLTSRMSASASEIVAGALKDYARAVIVGSDHTFGKGSVQVMMPLPWNLGGMTVTTGMFFLPGGRSTQKTGVEADLKLPIWSTLEDVGETALDYPLPAQAIPPFLGVPGNGAPLWKPLKQSLLAELAARSKARVAKEPKFAEIIKGNREAAARKGIIRLADLRKDMAKENGIKKKETYTELKQKAREQYAPFVDESVNVLLDMVTMGYAYSPRS</sequence>
<evidence type="ECO:0000256" key="6">
    <source>
        <dbReference type="SAM" id="Phobius"/>
    </source>
</evidence>
<reference evidence="8 9" key="1">
    <citation type="submission" date="2016-10" db="EMBL/GenBank/DDBJ databases">
        <authorList>
            <person name="de Groot N.N."/>
        </authorList>
    </citation>
    <scope>NUCLEOTIDE SEQUENCE [LARGE SCALE GENOMIC DNA]</scope>
    <source>
        <strain evidence="8 9">DSM 8423</strain>
    </source>
</reference>
<dbReference type="InterPro" id="IPR029045">
    <property type="entry name" value="ClpP/crotonase-like_dom_sf"/>
</dbReference>
<dbReference type="InterPro" id="IPR040573">
    <property type="entry name" value="TSP_N"/>
</dbReference>
<accession>A0A1H7WMY4</accession>
<dbReference type="Pfam" id="PF03572">
    <property type="entry name" value="Peptidase_S41"/>
    <property type="match status" value="1"/>
</dbReference>
<dbReference type="InterPro" id="IPR001478">
    <property type="entry name" value="PDZ"/>
</dbReference>
<dbReference type="Pfam" id="PF00595">
    <property type="entry name" value="PDZ"/>
    <property type="match status" value="1"/>
</dbReference>
<dbReference type="Gene3D" id="3.90.226.10">
    <property type="entry name" value="2-enoyl-CoA Hydratase, Chain A, domain 1"/>
    <property type="match status" value="1"/>
</dbReference>
<dbReference type="InterPro" id="IPR004447">
    <property type="entry name" value="Peptidase_S41A"/>
</dbReference>
<comment type="similarity">
    <text evidence="1 5">Belongs to the peptidase S41A family.</text>
</comment>
<dbReference type="GO" id="GO:0030288">
    <property type="term" value="C:outer membrane-bounded periplasmic space"/>
    <property type="evidence" value="ECO:0007669"/>
    <property type="project" value="TreeGrafter"/>
</dbReference>
<dbReference type="SUPFAM" id="SSF50156">
    <property type="entry name" value="PDZ domain-like"/>
    <property type="match status" value="1"/>
</dbReference>
<keyword evidence="2 5" id="KW-0645">Protease</keyword>
<dbReference type="GO" id="GO:0007165">
    <property type="term" value="P:signal transduction"/>
    <property type="evidence" value="ECO:0007669"/>
    <property type="project" value="TreeGrafter"/>
</dbReference>
<name>A0A1H7WMY4_9BACT</name>
<dbReference type="InterPro" id="IPR005151">
    <property type="entry name" value="Tail-specific_protease"/>
</dbReference>
<dbReference type="PROSITE" id="PS50106">
    <property type="entry name" value="PDZ"/>
    <property type="match status" value="1"/>
</dbReference>
<dbReference type="Pfam" id="PF17804">
    <property type="entry name" value="TSP_NTD"/>
    <property type="match status" value="1"/>
</dbReference>
<evidence type="ECO:0000256" key="2">
    <source>
        <dbReference type="ARBA" id="ARBA00022670"/>
    </source>
</evidence>
<dbReference type="CDD" id="cd07560">
    <property type="entry name" value="Peptidase_S41_CPP"/>
    <property type="match status" value="1"/>
</dbReference>
<dbReference type="SMART" id="SM00245">
    <property type="entry name" value="TSPc"/>
    <property type="match status" value="1"/>
</dbReference>
<evidence type="ECO:0000256" key="4">
    <source>
        <dbReference type="ARBA" id="ARBA00022825"/>
    </source>
</evidence>
<evidence type="ECO:0000313" key="9">
    <source>
        <dbReference type="Proteomes" id="UP000198744"/>
    </source>
</evidence>
<dbReference type="GO" id="GO:0004175">
    <property type="term" value="F:endopeptidase activity"/>
    <property type="evidence" value="ECO:0007669"/>
    <property type="project" value="TreeGrafter"/>
</dbReference>
<dbReference type="InterPro" id="IPR036034">
    <property type="entry name" value="PDZ_sf"/>
</dbReference>
<dbReference type="GO" id="GO:0008236">
    <property type="term" value="F:serine-type peptidase activity"/>
    <property type="evidence" value="ECO:0007669"/>
    <property type="project" value="UniProtKB-KW"/>
</dbReference>
<organism evidence="8 9">
    <name type="scientific">Syntrophus gentianae</name>
    <dbReference type="NCBI Taxonomy" id="43775"/>
    <lineage>
        <taxon>Bacteria</taxon>
        <taxon>Pseudomonadati</taxon>
        <taxon>Thermodesulfobacteriota</taxon>
        <taxon>Syntrophia</taxon>
        <taxon>Syntrophales</taxon>
        <taxon>Syntrophaceae</taxon>
        <taxon>Syntrophus</taxon>
    </lineage>
</organism>
<evidence type="ECO:0000256" key="3">
    <source>
        <dbReference type="ARBA" id="ARBA00022801"/>
    </source>
</evidence>
<dbReference type="Proteomes" id="UP000198744">
    <property type="component" value="Unassembled WGS sequence"/>
</dbReference>
<evidence type="ECO:0000259" key="7">
    <source>
        <dbReference type="PROSITE" id="PS50106"/>
    </source>
</evidence>
<dbReference type="NCBIfam" id="TIGR00225">
    <property type="entry name" value="prc"/>
    <property type="match status" value="1"/>
</dbReference>
<evidence type="ECO:0000313" key="8">
    <source>
        <dbReference type="EMBL" id="SEM22505.1"/>
    </source>
</evidence>
<feature type="domain" description="PDZ" evidence="7">
    <location>
        <begin position="250"/>
        <end position="320"/>
    </location>
</feature>
<keyword evidence="4 5" id="KW-0720">Serine protease</keyword>
<dbReference type="EMBL" id="FOBS01000007">
    <property type="protein sequence ID" value="SEM22505.1"/>
    <property type="molecule type" value="Genomic_DNA"/>
</dbReference>
<dbReference type="AlphaFoldDB" id="A0A1H7WMY4"/>
<dbReference type="SUPFAM" id="SSF52096">
    <property type="entry name" value="ClpP/crotonase"/>
    <property type="match status" value="1"/>
</dbReference>
<dbReference type="CDD" id="cd06782">
    <property type="entry name" value="cpPDZ_CPP-like"/>
    <property type="match status" value="1"/>
</dbReference>
<feature type="transmembrane region" description="Helical" evidence="6">
    <location>
        <begin position="27"/>
        <end position="45"/>
    </location>
</feature>